<keyword evidence="12" id="KW-1185">Reference proteome</keyword>
<dbReference type="InterPro" id="IPR027417">
    <property type="entry name" value="P-loop_NTPase"/>
</dbReference>
<dbReference type="CDD" id="cd03215">
    <property type="entry name" value="ABC_Carb_Monos_II"/>
    <property type="match status" value="1"/>
</dbReference>
<organism evidence="11 12">
    <name type="scientific">Streptomyces marispadix</name>
    <dbReference type="NCBI Taxonomy" id="2922868"/>
    <lineage>
        <taxon>Bacteria</taxon>
        <taxon>Bacillati</taxon>
        <taxon>Actinomycetota</taxon>
        <taxon>Actinomycetes</taxon>
        <taxon>Kitasatosporales</taxon>
        <taxon>Streptomycetaceae</taxon>
        <taxon>Streptomyces</taxon>
    </lineage>
</organism>
<evidence type="ECO:0000256" key="8">
    <source>
        <dbReference type="ARBA" id="ARBA00023136"/>
    </source>
</evidence>
<dbReference type="EMBL" id="JAKWJU010000002">
    <property type="protein sequence ID" value="MCH6163523.1"/>
    <property type="molecule type" value="Genomic_DNA"/>
</dbReference>
<evidence type="ECO:0000313" key="11">
    <source>
        <dbReference type="EMBL" id="MCH6163523.1"/>
    </source>
</evidence>
<dbReference type="RefSeq" id="WP_241062410.1">
    <property type="nucleotide sequence ID" value="NZ_JAKWJU010000002.1"/>
</dbReference>
<dbReference type="PANTHER" id="PTHR43790">
    <property type="entry name" value="CARBOHYDRATE TRANSPORT ATP-BINDING PROTEIN MG119-RELATED"/>
    <property type="match status" value="1"/>
</dbReference>
<reference evidence="11" key="1">
    <citation type="submission" date="2022-03" db="EMBL/GenBank/DDBJ databases">
        <authorList>
            <person name="Santos J.D.N."/>
            <person name="Kallscheuer N."/>
            <person name="Jogler C."/>
            <person name="Lage O.M."/>
        </authorList>
    </citation>
    <scope>NUCLEOTIDE SEQUENCE</scope>
    <source>
        <strain evidence="11">M600PL45_2</strain>
    </source>
</reference>
<evidence type="ECO:0000256" key="6">
    <source>
        <dbReference type="ARBA" id="ARBA00022840"/>
    </source>
</evidence>
<sequence>MTRAETSQTSEISETATLLVSRGVRKRYSGVQALRGVDFDVHAGEVHALVGENGAGKSTLIKIVSGAEAADAGTVDVGGRRLTPGDTNAALAAGIATVYQEPQLFGELTVAENIFLGRELRRGGRLIDWGAQRARVGALLERLGLDPVLADVRAADLPVAEQQLVSIAKAFAHDVRVLILDEPSAILTDQEVQTLFRVIDSVKAEGVGVIYISHRLDELVVVADRVTVLRDGEVVATRPARELTVRQTAELMTGHALEERRVSRDAPASDPVLEARGLGAAGSFHDVDLVLNRGEVVGLYGLVGSGVNEVARALYGIDPADTGTVTVGGRVRRLRGTRDAVRAGVAMLPANRKVQGVFASKSIGFNISIGHLRLLSRFGVAMDRRREKVVAADFLRRIAIKAPGVHSLVGTLSGGNQQKVVLARSLVERPDVLVLEEPTQGVDVGAKDEIHDIVLSLADQGSAVLVVSSDLAELQRLADRVLVMREGRPAGEFPRGASQADLLSAAAGGDDEEAPTSLDEARAAITEEVNQP</sequence>
<dbReference type="Proteomes" id="UP001166784">
    <property type="component" value="Unassembled WGS sequence"/>
</dbReference>
<evidence type="ECO:0000313" key="12">
    <source>
        <dbReference type="Proteomes" id="UP001166784"/>
    </source>
</evidence>
<accession>A0ABS9T507</accession>
<evidence type="ECO:0000256" key="2">
    <source>
        <dbReference type="ARBA" id="ARBA00022475"/>
    </source>
</evidence>
<name>A0ABS9T507_9ACTN</name>
<keyword evidence="3" id="KW-0762">Sugar transport</keyword>
<evidence type="ECO:0000256" key="3">
    <source>
        <dbReference type="ARBA" id="ARBA00022597"/>
    </source>
</evidence>
<keyword evidence="5" id="KW-0547">Nucleotide-binding</keyword>
<dbReference type="SUPFAM" id="SSF52540">
    <property type="entry name" value="P-loop containing nucleoside triphosphate hydrolases"/>
    <property type="match status" value="2"/>
</dbReference>
<dbReference type="InterPro" id="IPR017871">
    <property type="entry name" value="ABC_transporter-like_CS"/>
</dbReference>
<dbReference type="GO" id="GO:0005524">
    <property type="term" value="F:ATP binding"/>
    <property type="evidence" value="ECO:0007669"/>
    <property type="project" value="UniProtKB-KW"/>
</dbReference>
<dbReference type="CDD" id="cd03216">
    <property type="entry name" value="ABC_Carb_Monos_I"/>
    <property type="match status" value="1"/>
</dbReference>
<gene>
    <name evidence="11" type="ORF">MMA15_24940</name>
</gene>
<evidence type="ECO:0000256" key="9">
    <source>
        <dbReference type="SAM" id="MobiDB-lite"/>
    </source>
</evidence>
<keyword evidence="8" id="KW-0472">Membrane</keyword>
<feature type="compositionally biased region" description="Low complexity" evidence="9">
    <location>
        <begin position="496"/>
        <end position="508"/>
    </location>
</feature>
<dbReference type="InterPro" id="IPR003439">
    <property type="entry name" value="ABC_transporter-like_ATP-bd"/>
</dbReference>
<dbReference type="InterPro" id="IPR003593">
    <property type="entry name" value="AAA+_ATPase"/>
</dbReference>
<evidence type="ECO:0000256" key="1">
    <source>
        <dbReference type="ARBA" id="ARBA00022448"/>
    </source>
</evidence>
<evidence type="ECO:0000256" key="4">
    <source>
        <dbReference type="ARBA" id="ARBA00022737"/>
    </source>
</evidence>
<feature type="region of interest" description="Disordered" evidence="9">
    <location>
        <begin position="490"/>
        <end position="518"/>
    </location>
</feature>
<dbReference type="Gene3D" id="3.40.50.300">
    <property type="entry name" value="P-loop containing nucleotide triphosphate hydrolases"/>
    <property type="match status" value="2"/>
</dbReference>
<dbReference type="PANTHER" id="PTHR43790:SF3">
    <property type="entry name" value="D-ALLOSE IMPORT ATP-BINDING PROTEIN ALSA-RELATED"/>
    <property type="match status" value="1"/>
</dbReference>
<comment type="caution">
    <text evidence="11">The sequence shown here is derived from an EMBL/GenBank/DDBJ whole genome shotgun (WGS) entry which is preliminary data.</text>
</comment>
<reference evidence="11" key="2">
    <citation type="journal article" date="2023" name="Int. J. Syst. Evol. Microbiol.">
        <title>Streptomyces marispadix sp. nov., isolated from marine beach sediment of the Northern Coast of Portugal.</title>
        <authorList>
            <person name="dos Santos J.D.N."/>
            <person name="Vitorino I.R."/>
            <person name="Kallscheuer N."/>
            <person name="Srivastava A."/>
            <person name="Krautwurst S."/>
            <person name="Marz M."/>
            <person name="Jogler C."/>
            <person name="Lobo Da Cunha A."/>
            <person name="Catita J."/>
            <person name="Goncalves H."/>
            <person name="Gonzalez I."/>
            <person name="Reyes F."/>
            <person name="Lage O.M."/>
        </authorList>
    </citation>
    <scope>NUCLEOTIDE SEQUENCE</scope>
    <source>
        <strain evidence="11">M600PL45_2</strain>
    </source>
</reference>
<proteinExistence type="predicted"/>
<feature type="domain" description="ABC transporter" evidence="10">
    <location>
        <begin position="257"/>
        <end position="511"/>
    </location>
</feature>
<keyword evidence="1" id="KW-0813">Transport</keyword>
<dbReference type="PROSITE" id="PS50893">
    <property type="entry name" value="ABC_TRANSPORTER_2"/>
    <property type="match status" value="2"/>
</dbReference>
<dbReference type="Pfam" id="PF00005">
    <property type="entry name" value="ABC_tran"/>
    <property type="match status" value="2"/>
</dbReference>
<keyword evidence="7" id="KW-1278">Translocase</keyword>
<dbReference type="InterPro" id="IPR050107">
    <property type="entry name" value="ABC_carbohydrate_import_ATPase"/>
</dbReference>
<dbReference type="SMART" id="SM00382">
    <property type="entry name" value="AAA"/>
    <property type="match status" value="2"/>
</dbReference>
<evidence type="ECO:0000256" key="5">
    <source>
        <dbReference type="ARBA" id="ARBA00022741"/>
    </source>
</evidence>
<keyword evidence="2" id="KW-1003">Cell membrane</keyword>
<keyword evidence="4" id="KW-0677">Repeat</keyword>
<dbReference type="PROSITE" id="PS00211">
    <property type="entry name" value="ABC_TRANSPORTER_1"/>
    <property type="match status" value="1"/>
</dbReference>
<keyword evidence="6 11" id="KW-0067">ATP-binding</keyword>
<evidence type="ECO:0000259" key="10">
    <source>
        <dbReference type="PROSITE" id="PS50893"/>
    </source>
</evidence>
<evidence type="ECO:0000256" key="7">
    <source>
        <dbReference type="ARBA" id="ARBA00022967"/>
    </source>
</evidence>
<protein>
    <submittedName>
        <fullName evidence="11">Sugar ABC transporter ATP-binding protein</fullName>
    </submittedName>
</protein>
<feature type="domain" description="ABC transporter" evidence="10">
    <location>
        <begin position="19"/>
        <end position="256"/>
    </location>
</feature>